<name>A0ABU1ZNC2_9BURK</name>
<protein>
    <submittedName>
        <fullName evidence="2">Glutamine amidotransferase</fullName>
    </submittedName>
</protein>
<organism evidence="2 3">
    <name type="scientific">Rhodoferax saidenbachensis</name>
    <dbReference type="NCBI Taxonomy" id="1484693"/>
    <lineage>
        <taxon>Bacteria</taxon>
        <taxon>Pseudomonadati</taxon>
        <taxon>Pseudomonadota</taxon>
        <taxon>Betaproteobacteria</taxon>
        <taxon>Burkholderiales</taxon>
        <taxon>Comamonadaceae</taxon>
        <taxon>Rhodoferax</taxon>
    </lineage>
</organism>
<dbReference type="Proteomes" id="UP001268089">
    <property type="component" value="Unassembled WGS sequence"/>
</dbReference>
<dbReference type="Gene3D" id="3.40.50.880">
    <property type="match status" value="1"/>
</dbReference>
<dbReference type="PANTHER" id="PTHR43235:SF1">
    <property type="entry name" value="GLUTAMINE AMIDOTRANSFERASE PB2B2.05-RELATED"/>
    <property type="match status" value="1"/>
</dbReference>
<dbReference type="InterPro" id="IPR044668">
    <property type="entry name" value="PuuD-like"/>
</dbReference>
<evidence type="ECO:0000259" key="1">
    <source>
        <dbReference type="Pfam" id="PF00117"/>
    </source>
</evidence>
<keyword evidence="2" id="KW-0315">Glutamine amidotransferase</keyword>
<proteinExistence type="predicted"/>
<dbReference type="PANTHER" id="PTHR43235">
    <property type="entry name" value="GLUTAMINE AMIDOTRANSFERASE PB2B2.05-RELATED"/>
    <property type="match status" value="1"/>
</dbReference>
<evidence type="ECO:0000313" key="2">
    <source>
        <dbReference type="EMBL" id="MDR7306046.1"/>
    </source>
</evidence>
<dbReference type="InterPro" id="IPR029062">
    <property type="entry name" value="Class_I_gatase-like"/>
</dbReference>
<dbReference type="EMBL" id="JAVDXO010000002">
    <property type="protein sequence ID" value="MDR7306046.1"/>
    <property type="molecule type" value="Genomic_DNA"/>
</dbReference>
<dbReference type="SUPFAM" id="SSF52317">
    <property type="entry name" value="Class I glutamine amidotransferase-like"/>
    <property type="match status" value="1"/>
</dbReference>
<dbReference type="PROSITE" id="PS51273">
    <property type="entry name" value="GATASE_TYPE_1"/>
    <property type="match status" value="1"/>
</dbReference>
<accession>A0ABU1ZNC2</accession>
<dbReference type="RefSeq" id="WP_310340581.1">
    <property type="nucleotide sequence ID" value="NZ_JAVDXO010000002.1"/>
</dbReference>
<reference evidence="2 3" key="1">
    <citation type="submission" date="2023-07" db="EMBL/GenBank/DDBJ databases">
        <title>Sorghum-associated microbial communities from plants grown in Nebraska, USA.</title>
        <authorList>
            <person name="Schachtman D."/>
        </authorList>
    </citation>
    <scope>NUCLEOTIDE SEQUENCE [LARGE SCALE GENOMIC DNA]</scope>
    <source>
        <strain evidence="2 3">BE308</strain>
    </source>
</reference>
<evidence type="ECO:0000313" key="3">
    <source>
        <dbReference type="Proteomes" id="UP001268089"/>
    </source>
</evidence>
<keyword evidence="3" id="KW-1185">Reference proteome</keyword>
<feature type="domain" description="Glutamine amidotransferase" evidence="1">
    <location>
        <begin position="52"/>
        <end position="182"/>
    </location>
</feature>
<comment type="caution">
    <text evidence="2">The sequence shown here is derived from an EMBL/GenBank/DDBJ whole genome shotgun (WGS) entry which is preliminary data.</text>
</comment>
<dbReference type="Pfam" id="PF00117">
    <property type="entry name" value="GATase"/>
    <property type="match status" value="1"/>
</dbReference>
<sequence length="200" mass="22105">MLILVSTRIAENHTYPERRDVLSHDWGHLFDRFGLTPILIPNSLWDTTPYLQLGAKGLLLTGGDSLGSKAAPTERDKAEAQLIQGAIEKGLPILGVCRGLQMLNRYFGGDSIDVTGHVGKHVVKLEDGSRMDVNSFHDQAVTLQGLAKPLRVFAETEDGIVEGVRHESLPIVAIQWHLERSSPSAAYDELLIKKWMKECA</sequence>
<gene>
    <name evidence="2" type="ORF">J2X15_001324</name>
</gene>
<dbReference type="InterPro" id="IPR017926">
    <property type="entry name" value="GATASE"/>
</dbReference>